<evidence type="ECO:0000313" key="1">
    <source>
        <dbReference type="EMBL" id="EKM54831.1"/>
    </source>
</evidence>
<name>K5UXN1_PHACS</name>
<dbReference type="Proteomes" id="UP000008370">
    <property type="component" value="Unassembled WGS sequence"/>
</dbReference>
<sequence length="117" mass="13774">MVQFVPLLRAPRYHARLHSSGRRQCSALLLRLLKLRQLGVINDEATLRMLFSISKAPTAFPALKWLNPCGFKYNKRHIVRWMRRTRLHSLALRLIRVLEFREQHDMGIKMLRLSDGA</sequence>
<dbReference type="EMBL" id="JH930473">
    <property type="protein sequence ID" value="EKM54831.1"/>
    <property type="molecule type" value="Genomic_DNA"/>
</dbReference>
<dbReference type="GeneID" id="18917261"/>
<accession>K5UXN1</accession>
<organism evidence="1 2">
    <name type="scientific">Phanerochaete carnosa (strain HHB-10118-sp)</name>
    <name type="common">White-rot fungus</name>
    <name type="synonym">Peniophora carnosa</name>
    <dbReference type="NCBI Taxonomy" id="650164"/>
    <lineage>
        <taxon>Eukaryota</taxon>
        <taxon>Fungi</taxon>
        <taxon>Dikarya</taxon>
        <taxon>Basidiomycota</taxon>
        <taxon>Agaricomycotina</taxon>
        <taxon>Agaricomycetes</taxon>
        <taxon>Polyporales</taxon>
        <taxon>Phanerochaetaceae</taxon>
        <taxon>Phanerochaete</taxon>
    </lineage>
</organism>
<dbReference type="KEGG" id="pco:PHACADRAFT_258965"/>
<proteinExistence type="predicted"/>
<gene>
    <name evidence="1" type="ORF">PHACADRAFT_258965</name>
</gene>
<dbReference type="HOGENOM" id="CLU_2085620_0_0_1"/>
<dbReference type="RefSeq" id="XP_007397508.1">
    <property type="nucleotide sequence ID" value="XM_007397446.1"/>
</dbReference>
<evidence type="ECO:0000313" key="2">
    <source>
        <dbReference type="Proteomes" id="UP000008370"/>
    </source>
</evidence>
<dbReference type="AlphaFoldDB" id="K5UXN1"/>
<protein>
    <submittedName>
        <fullName evidence="1">Uncharacterized protein</fullName>
    </submittedName>
</protein>
<keyword evidence="2" id="KW-1185">Reference proteome</keyword>
<dbReference type="InParanoid" id="K5UXN1"/>
<reference evidence="1 2" key="1">
    <citation type="journal article" date="2012" name="BMC Genomics">
        <title>Comparative genomics of the white-rot fungi, Phanerochaete carnosa and P. chrysosporium, to elucidate the genetic basis of the distinct wood types they colonize.</title>
        <authorList>
            <person name="Suzuki H."/>
            <person name="MacDonald J."/>
            <person name="Syed K."/>
            <person name="Salamov A."/>
            <person name="Hori C."/>
            <person name="Aerts A."/>
            <person name="Henrissat B."/>
            <person name="Wiebenga A."/>
            <person name="vanKuyk P.A."/>
            <person name="Barry K."/>
            <person name="Lindquist E."/>
            <person name="LaButti K."/>
            <person name="Lapidus A."/>
            <person name="Lucas S."/>
            <person name="Coutinho P."/>
            <person name="Gong Y."/>
            <person name="Samejima M."/>
            <person name="Mahadevan R."/>
            <person name="Abou-Zaid M."/>
            <person name="de Vries R.P."/>
            <person name="Igarashi K."/>
            <person name="Yadav J.S."/>
            <person name="Grigoriev I.V."/>
            <person name="Master E.R."/>
        </authorList>
    </citation>
    <scope>NUCLEOTIDE SEQUENCE [LARGE SCALE GENOMIC DNA]</scope>
    <source>
        <strain evidence="1 2">HHB-10118-sp</strain>
    </source>
</reference>